<dbReference type="OMA" id="WEAKTII"/>
<dbReference type="Proteomes" id="UP000075243">
    <property type="component" value="Chromosome 11"/>
</dbReference>
<reference evidence="1 2" key="1">
    <citation type="journal article" date="2012" name="Nat. Biotechnol.">
        <title>Draft genome sequence of pigeonpea (Cajanus cajan), an orphan legume crop of resource-poor farmers.</title>
        <authorList>
            <person name="Varshney R.K."/>
            <person name="Chen W."/>
            <person name="Li Y."/>
            <person name="Bharti A.K."/>
            <person name="Saxena R.K."/>
            <person name="Schlueter J.A."/>
            <person name="Donoghue M.T."/>
            <person name="Azam S."/>
            <person name="Fan G."/>
            <person name="Whaley A.M."/>
            <person name="Farmer A.D."/>
            <person name="Sheridan J."/>
            <person name="Iwata A."/>
            <person name="Tuteja R."/>
            <person name="Penmetsa R.V."/>
            <person name="Wu W."/>
            <person name="Upadhyaya H.D."/>
            <person name="Yang S.P."/>
            <person name="Shah T."/>
            <person name="Saxena K.B."/>
            <person name="Michael T."/>
            <person name="McCombie W.R."/>
            <person name="Yang B."/>
            <person name="Zhang G."/>
            <person name="Yang H."/>
            <person name="Wang J."/>
            <person name="Spillane C."/>
            <person name="Cook D.R."/>
            <person name="May G.D."/>
            <person name="Xu X."/>
            <person name="Jackson S.A."/>
        </authorList>
    </citation>
    <scope>NUCLEOTIDE SEQUENCE [LARGE SCALE GENOMIC DNA]</scope>
    <source>
        <strain evidence="2">cv. Asha</strain>
    </source>
</reference>
<evidence type="ECO:0008006" key="3">
    <source>
        <dbReference type="Google" id="ProtNLM"/>
    </source>
</evidence>
<keyword evidence="2" id="KW-1185">Reference proteome</keyword>
<dbReference type="AlphaFoldDB" id="A0A151SQR7"/>
<evidence type="ECO:0000313" key="2">
    <source>
        <dbReference type="Proteomes" id="UP000075243"/>
    </source>
</evidence>
<accession>A0A151SQR7</accession>
<dbReference type="EMBL" id="CM003613">
    <property type="protein sequence ID" value="KYP57170.1"/>
    <property type="molecule type" value="Genomic_DNA"/>
</dbReference>
<name>A0A151SQR7_CAJCA</name>
<sequence length="83" mass="9652">MKENKTIDEMFGRFKTILNELKSLGTKISKVQNNLKILDSILKIWEAKTIIISKVHDLKTRILDELLGALRVYEVNLNNRGHF</sequence>
<protein>
    <recommendedName>
        <fullName evidence="3">Retrovirus-related Pol polyprotein from transposon TNT 1-94</fullName>
    </recommendedName>
</protein>
<organism evidence="1 2">
    <name type="scientific">Cajanus cajan</name>
    <name type="common">Pigeon pea</name>
    <name type="synonym">Cajanus indicus</name>
    <dbReference type="NCBI Taxonomy" id="3821"/>
    <lineage>
        <taxon>Eukaryota</taxon>
        <taxon>Viridiplantae</taxon>
        <taxon>Streptophyta</taxon>
        <taxon>Embryophyta</taxon>
        <taxon>Tracheophyta</taxon>
        <taxon>Spermatophyta</taxon>
        <taxon>Magnoliopsida</taxon>
        <taxon>eudicotyledons</taxon>
        <taxon>Gunneridae</taxon>
        <taxon>Pentapetalae</taxon>
        <taxon>rosids</taxon>
        <taxon>fabids</taxon>
        <taxon>Fabales</taxon>
        <taxon>Fabaceae</taxon>
        <taxon>Papilionoideae</taxon>
        <taxon>50 kb inversion clade</taxon>
        <taxon>NPAAA clade</taxon>
        <taxon>indigoferoid/millettioid clade</taxon>
        <taxon>Phaseoleae</taxon>
        <taxon>Cajanus</taxon>
    </lineage>
</organism>
<gene>
    <name evidence="1" type="ORF">KK1_003428</name>
</gene>
<evidence type="ECO:0000313" key="1">
    <source>
        <dbReference type="EMBL" id="KYP57170.1"/>
    </source>
</evidence>
<dbReference type="Gramene" id="C.cajan_03350.t">
    <property type="protein sequence ID" value="C.cajan_03350.t.cds1"/>
    <property type="gene ID" value="C.cajan_03350"/>
</dbReference>
<proteinExistence type="predicted"/>